<feature type="region of interest" description="Disordered" evidence="8">
    <location>
        <begin position="781"/>
        <end position="828"/>
    </location>
</feature>
<protein>
    <submittedName>
        <fullName evidence="11">Structural maintenance of chromosomes protein 1</fullName>
    </submittedName>
</protein>
<dbReference type="Pfam" id="PF25099">
    <property type="entry name" value="GOLD_PATL1_C"/>
    <property type="match status" value="1"/>
</dbReference>
<reference evidence="11 12" key="1">
    <citation type="journal article" date="2018" name="PLoS Genet.">
        <title>Population sequencing reveals clonal diversity and ancestral inbreeding in the grapevine cultivar Chardonnay.</title>
        <authorList>
            <person name="Roach M.J."/>
            <person name="Johnson D.L."/>
            <person name="Bohlmann J."/>
            <person name="van Vuuren H.J."/>
            <person name="Jones S.J."/>
            <person name="Pretorius I.S."/>
            <person name="Schmidt S.A."/>
            <person name="Borneman A.R."/>
        </authorList>
    </citation>
    <scope>NUCLEOTIDE SEQUENCE [LARGE SCALE GENOMIC DNA]</scope>
    <source>
        <strain evidence="12">cv. Chardonnay</strain>
        <tissue evidence="11">Leaf</tissue>
    </source>
</reference>
<feature type="domain" description="CRAL-TRIO" evidence="9">
    <location>
        <begin position="935"/>
        <end position="1101"/>
    </location>
</feature>
<dbReference type="PROSITE" id="PS50191">
    <property type="entry name" value="CRAL_TRIO"/>
    <property type="match status" value="1"/>
</dbReference>
<dbReference type="SUPFAM" id="SSF46938">
    <property type="entry name" value="CRAL/TRIO N-terminal domain"/>
    <property type="match status" value="1"/>
</dbReference>
<evidence type="ECO:0000259" key="9">
    <source>
        <dbReference type="PROSITE" id="PS50191"/>
    </source>
</evidence>
<dbReference type="Pfam" id="PF02463">
    <property type="entry name" value="SMC_N"/>
    <property type="match status" value="1"/>
</dbReference>
<dbReference type="GO" id="GO:0005524">
    <property type="term" value="F:ATP binding"/>
    <property type="evidence" value="ECO:0007669"/>
    <property type="project" value="InterPro"/>
</dbReference>
<dbReference type="PANTHER" id="PTHR18937">
    <property type="entry name" value="STRUCTURAL MAINTENANCE OF CHROMOSOMES SMC FAMILY MEMBER"/>
    <property type="match status" value="1"/>
</dbReference>
<dbReference type="CDD" id="cd00170">
    <property type="entry name" value="SEC14"/>
    <property type="match status" value="1"/>
</dbReference>
<evidence type="ECO:0000259" key="10">
    <source>
        <dbReference type="PROSITE" id="PS50866"/>
    </source>
</evidence>
<dbReference type="Gene3D" id="3.40.525.10">
    <property type="entry name" value="CRAL-TRIO lipid binding domain"/>
    <property type="match status" value="1"/>
</dbReference>
<dbReference type="EMBL" id="QGNW01002169">
    <property type="protein sequence ID" value="RVW24576.1"/>
    <property type="molecule type" value="Genomic_DNA"/>
</dbReference>
<keyword evidence="5" id="KW-0539">Nucleus</keyword>
<feature type="domain" description="GOLD" evidence="10">
    <location>
        <begin position="1112"/>
        <end position="1209"/>
    </location>
</feature>
<dbReference type="Gene3D" id="3.40.50.300">
    <property type="entry name" value="P-loop containing nucleotide triphosphate hydrolases"/>
    <property type="match status" value="1"/>
</dbReference>
<dbReference type="PROSITE" id="PS50866">
    <property type="entry name" value="GOLD"/>
    <property type="match status" value="1"/>
</dbReference>
<evidence type="ECO:0000256" key="2">
    <source>
        <dbReference type="ARBA" id="ARBA00022618"/>
    </source>
</evidence>
<keyword evidence="2" id="KW-0132">Cell division</keyword>
<dbReference type="AlphaFoldDB" id="A0A438CMY9"/>
<comment type="subcellular location">
    <subcellularLocation>
        <location evidence="1">Nucleus</location>
    </subcellularLocation>
</comment>
<dbReference type="GO" id="GO:0051276">
    <property type="term" value="P:chromosome organization"/>
    <property type="evidence" value="ECO:0007669"/>
    <property type="project" value="InterPro"/>
</dbReference>
<evidence type="ECO:0000313" key="11">
    <source>
        <dbReference type="EMBL" id="RVW24576.1"/>
    </source>
</evidence>
<evidence type="ECO:0000256" key="7">
    <source>
        <dbReference type="SAM" id="Coils"/>
    </source>
</evidence>
<keyword evidence="6" id="KW-0131">Cell cycle</keyword>
<feature type="compositionally biased region" description="Basic and acidic residues" evidence="8">
    <location>
        <begin position="791"/>
        <end position="803"/>
    </location>
</feature>
<dbReference type="InterPro" id="IPR009038">
    <property type="entry name" value="GOLD_dom"/>
</dbReference>
<keyword evidence="4 7" id="KW-0175">Coiled coil</keyword>
<evidence type="ECO:0000313" key="12">
    <source>
        <dbReference type="Proteomes" id="UP000288805"/>
    </source>
</evidence>
<dbReference type="InterPro" id="IPR056794">
    <property type="entry name" value="PATL1-6_C_GOLD"/>
</dbReference>
<dbReference type="SMART" id="SM00516">
    <property type="entry name" value="SEC14"/>
    <property type="match status" value="1"/>
</dbReference>
<dbReference type="Proteomes" id="UP000288805">
    <property type="component" value="Unassembled WGS sequence"/>
</dbReference>
<organism evidence="11 12">
    <name type="scientific">Vitis vinifera</name>
    <name type="common">Grape</name>
    <dbReference type="NCBI Taxonomy" id="29760"/>
    <lineage>
        <taxon>Eukaryota</taxon>
        <taxon>Viridiplantae</taxon>
        <taxon>Streptophyta</taxon>
        <taxon>Embryophyta</taxon>
        <taxon>Tracheophyta</taxon>
        <taxon>Spermatophyta</taxon>
        <taxon>Magnoliopsida</taxon>
        <taxon>eudicotyledons</taxon>
        <taxon>Gunneridae</taxon>
        <taxon>Pentapetalae</taxon>
        <taxon>rosids</taxon>
        <taxon>Vitales</taxon>
        <taxon>Vitaceae</taxon>
        <taxon>Viteae</taxon>
        <taxon>Vitis</taxon>
    </lineage>
</organism>
<comment type="caution">
    <text evidence="11">The sequence shown here is derived from an EMBL/GenBank/DDBJ whole genome shotgun (WGS) entry which is preliminary data.</text>
</comment>
<evidence type="ECO:0000256" key="3">
    <source>
        <dbReference type="ARBA" id="ARBA00022776"/>
    </source>
</evidence>
<dbReference type="InterPro" id="IPR003395">
    <property type="entry name" value="RecF/RecN/SMC_N"/>
</dbReference>
<dbReference type="InterPro" id="IPR027417">
    <property type="entry name" value="P-loop_NTPase"/>
</dbReference>
<sequence length="1220" mass="138892">MLFDPALEKAILFAVANTLVCDDLEEAKVLSWSGERFKVVTVDGILLTKSGTMTGGTSGGMEARSKQWDDKKVEGLKKKKEQYESELEQLGSIREMQLKVSELSGKISGLEKKIQYAEIEKKSIDDKLAKLRQEKRNISEEISRINPELRKLKDVIDKRATEIRKLEKRINEIVDRIYKDFSESVGVKNIREYEENQLMAAQQVAEEKLSLSNQMAKLKYQLEYEQRRDMDSRITKLESSISSLENDLKQVQKKEAEAKLAMEKATGDVDQLKDEVQGDLIQFQLDNEGLPLDDVLRGLLCYRMNLLASLWMLVFQVLEVGPWVLFIGIGVQLLLIDVCIVLCFGSLSQRHVKLNCGYPVQLLGKIDLEWKSKSEECEKEIQKWKKRASTAAGSISKLNRQISLKETQGEQLKLQKQEILEKCEVEHIILPTVSDAMEIGSSRPSPVFDFSQLNRSHQVDMRPSEREKVEVEFKQKMDALISEIERTAPNLKALDQYEALQEKERHVTEEFEVARKEEKEITDKYNSVKQRRYELFMDAFSHISGNIDKIYKQLTKSNTHPLGGTAYLNLENEDDPFLHGIKYTAMPPTKRFRDMEQLSGGEKTVAALACSSLSIEFLEAAIHVLGSGYRPSPFFILDEVDAALDNLNVAKVAGFIRSKSCEGARGNQDGEGGSGFQSIVISLKDSFYDKAEALVGVYRDSDRGSMNASSLEAGLQVGIGEGLRLEPSMPNTSKDAFTLLIFYSNSKAEIGRELKASGFRQHLPLAAGFLTGKSPNMAECSQISDETNENENTHKHQEIHLEDAESMNPDDESNSHTEMKKPMSPEQAYKASIQMKKSKKKALLELRCRVEDAIIGNYMLGKPRGKVPESKKTQENLHDISLWGVPLLPSKGHEGTDIILLKFLKARDFKVSEAFNMLRRTLIWRREFKTEGILEENFGPELENVVYINSTDKEGHPLCYNVCGAFKDRDFYKKTFGSEAKCEEFLRWRVQSMEKVIQNLNFTAGGVDSMVQILDLKNSPRPSNKELRLVTKKAITLLQDNYPELIFRHIVINVPFWYYASHTLISKFISQRTKSKFILARPSGVADTLLKKPSRSIWWPQRENDIEFSPADKALELIVKAGTIESIEIPATEAGVTVVWDMTIVGWDVNYKEEFIPEDEGSYKILLEKDKKMGQSMRNSFYINEPGKIVITIENGTYKRKRVLYRFRSKPTVPMYVYFK</sequence>
<dbReference type="GO" id="GO:0005634">
    <property type="term" value="C:nucleus"/>
    <property type="evidence" value="ECO:0007669"/>
    <property type="project" value="UniProtKB-SubCell"/>
</dbReference>
<name>A0A438CMY9_VITVI</name>
<evidence type="ECO:0000256" key="1">
    <source>
        <dbReference type="ARBA" id="ARBA00004123"/>
    </source>
</evidence>
<keyword evidence="3" id="KW-0498">Mitosis</keyword>
<dbReference type="InterPro" id="IPR036277">
    <property type="entry name" value="SMC_hinge_sf"/>
</dbReference>
<dbReference type="Pfam" id="PF03765">
    <property type="entry name" value="CRAL_TRIO_N"/>
    <property type="match status" value="1"/>
</dbReference>
<dbReference type="SUPFAM" id="SSF52540">
    <property type="entry name" value="P-loop containing nucleoside triphosphate hydrolases"/>
    <property type="match status" value="1"/>
</dbReference>
<feature type="coiled-coil region" evidence="7">
    <location>
        <begin position="73"/>
        <end position="176"/>
    </location>
</feature>
<evidence type="ECO:0000256" key="8">
    <source>
        <dbReference type="SAM" id="MobiDB-lite"/>
    </source>
</evidence>
<gene>
    <name evidence="11" type="primary">SMC1_1</name>
    <name evidence="11" type="ORF">CK203_090168</name>
</gene>
<dbReference type="SUPFAM" id="SSF75553">
    <property type="entry name" value="Smc hinge domain"/>
    <property type="match status" value="1"/>
</dbReference>
<feature type="coiled-coil region" evidence="7">
    <location>
        <begin position="227"/>
        <end position="275"/>
    </location>
</feature>
<dbReference type="InterPro" id="IPR011074">
    <property type="entry name" value="CRAL/TRIO_N_dom"/>
</dbReference>
<dbReference type="GO" id="GO:0005694">
    <property type="term" value="C:chromosome"/>
    <property type="evidence" value="ECO:0007669"/>
    <property type="project" value="InterPro"/>
</dbReference>
<proteinExistence type="predicted"/>
<dbReference type="PANTHER" id="PTHR18937:SF12">
    <property type="entry name" value="STRUCTURAL MAINTENANCE OF CHROMOSOMES PROTEIN"/>
    <property type="match status" value="1"/>
</dbReference>
<evidence type="ECO:0000256" key="5">
    <source>
        <dbReference type="ARBA" id="ARBA00023242"/>
    </source>
</evidence>
<dbReference type="Gene3D" id="3.30.70.1620">
    <property type="match status" value="1"/>
</dbReference>
<dbReference type="SUPFAM" id="SSF52087">
    <property type="entry name" value="CRAL/TRIO domain"/>
    <property type="match status" value="1"/>
</dbReference>
<dbReference type="InterPro" id="IPR001251">
    <property type="entry name" value="CRAL-TRIO_dom"/>
</dbReference>
<evidence type="ECO:0000256" key="6">
    <source>
        <dbReference type="ARBA" id="ARBA00023306"/>
    </source>
</evidence>
<dbReference type="SMART" id="SM01100">
    <property type="entry name" value="CRAL_TRIO_N"/>
    <property type="match status" value="1"/>
</dbReference>
<dbReference type="GO" id="GO:0051301">
    <property type="term" value="P:cell division"/>
    <property type="evidence" value="ECO:0007669"/>
    <property type="project" value="UniProtKB-KW"/>
</dbReference>
<accession>A0A438CMY9</accession>
<evidence type="ECO:0000256" key="4">
    <source>
        <dbReference type="ARBA" id="ARBA00023054"/>
    </source>
</evidence>
<dbReference type="InterPro" id="IPR036865">
    <property type="entry name" value="CRAL-TRIO_dom_sf"/>
</dbReference>
<dbReference type="Pfam" id="PF00650">
    <property type="entry name" value="CRAL_TRIO"/>
    <property type="match status" value="1"/>
</dbReference>
<dbReference type="InterPro" id="IPR036273">
    <property type="entry name" value="CRAL/TRIO_N_dom_sf"/>
</dbReference>
<feature type="compositionally biased region" description="Basic and acidic residues" evidence="8">
    <location>
        <begin position="813"/>
        <end position="823"/>
    </location>
</feature>